<sequence length="449" mass="49023">MSDLKRQMSIGMNILGFGAHAAAWRTGEAHPSAYLDVDYYRNIARISERGTLDAIFLADGPALQGDVAKSPAGRLEPTVLLTAVALATQHIGVIATCSSTYNDPYNLARRFASIDHISGGRVAWNVVTNAGDAAAQNFGLAGAPLHVDRYARADEFLDIATKLWDSWEEGAIIGDAQRGVFADPAKVHGIDYVGEHFSVKGPLNVPRSPQGRPVLVQAGSSEGGKALGSRWADAIFTTQTTLADGQAFYQEMKNRARAWGRNPDHLKIMPGLSTVIGSTEAEAHERFDRLNTYIGEGGLISQVAQRIGIPAHELDLDAELPWHRIGPINEFERGSHGFLEAQINLARREKLTVRELSRRILVGHRLIVGTPEQVADTLEHWFLAGAGDGFNIMPDSFPSGVESFVDEVVPLLRKRGVFRHEYSGSTLRDHLGLPYPRSQYEHPQRAASA</sequence>
<feature type="binding site" evidence="6">
    <location>
        <position position="96"/>
    </location>
    <ligand>
        <name>FMN</name>
        <dbReference type="ChEBI" id="CHEBI:58210"/>
    </ligand>
</feature>
<organism evidence="8 9">
    <name type="scientific">Phytopseudomonas daroniae</name>
    <dbReference type="NCBI Taxonomy" id="2487519"/>
    <lineage>
        <taxon>Bacteria</taxon>
        <taxon>Pseudomonadati</taxon>
        <taxon>Pseudomonadota</taxon>
        <taxon>Gammaproteobacteria</taxon>
        <taxon>Pseudomonadales</taxon>
        <taxon>Pseudomonadaceae</taxon>
        <taxon>Phytopseudomonas</taxon>
    </lineage>
</organism>
<dbReference type="GO" id="GO:0004497">
    <property type="term" value="F:monooxygenase activity"/>
    <property type="evidence" value="ECO:0007669"/>
    <property type="project" value="UniProtKB-KW"/>
</dbReference>
<comment type="similarity">
    <text evidence="5">Belongs to the NtaA/SnaA/DszA monooxygenase family.</text>
</comment>
<dbReference type="InterPro" id="IPR051260">
    <property type="entry name" value="Diverse_substr_monoxygenases"/>
</dbReference>
<reference evidence="8 9" key="1">
    <citation type="submission" date="2018-06" db="EMBL/GenBank/DDBJ databases">
        <title>Three novel Pseudomonas species isolated from symptomatic oak.</title>
        <authorList>
            <person name="Bueno-Gonzalez V."/>
            <person name="Brady C."/>
        </authorList>
    </citation>
    <scope>NUCLEOTIDE SEQUENCE [LARGE SCALE GENOMIC DNA]</scope>
    <source>
        <strain evidence="8 9">P9A</strain>
    </source>
</reference>
<evidence type="ECO:0000256" key="5">
    <source>
        <dbReference type="ARBA" id="ARBA00033748"/>
    </source>
</evidence>
<protein>
    <submittedName>
        <fullName evidence="8">LLM class flavin-dependent oxidoreductase</fullName>
    </submittedName>
</protein>
<feature type="binding site" evidence="6">
    <location>
        <position position="59"/>
    </location>
    <ligand>
        <name>FMN</name>
        <dbReference type="ChEBI" id="CHEBI:58210"/>
    </ligand>
</feature>
<evidence type="ECO:0000313" key="8">
    <source>
        <dbReference type="EMBL" id="TBU78001.1"/>
    </source>
</evidence>
<dbReference type="PIRSF" id="PIRSF000337">
    <property type="entry name" value="NTA_MOA"/>
    <property type="match status" value="1"/>
</dbReference>
<dbReference type="GO" id="GO:0016705">
    <property type="term" value="F:oxidoreductase activity, acting on paired donors, with incorporation or reduction of molecular oxygen"/>
    <property type="evidence" value="ECO:0007669"/>
    <property type="project" value="InterPro"/>
</dbReference>
<dbReference type="OrthoDB" id="6133319at2"/>
<evidence type="ECO:0000256" key="6">
    <source>
        <dbReference type="PIRSR" id="PIRSR000337-1"/>
    </source>
</evidence>
<keyword evidence="4" id="KW-0503">Monooxygenase</keyword>
<feature type="domain" description="Luciferase-like" evidence="7">
    <location>
        <begin position="30"/>
        <end position="385"/>
    </location>
</feature>
<dbReference type="Proteomes" id="UP000292302">
    <property type="component" value="Unassembled WGS sequence"/>
</dbReference>
<evidence type="ECO:0000256" key="4">
    <source>
        <dbReference type="ARBA" id="ARBA00023033"/>
    </source>
</evidence>
<dbReference type="Pfam" id="PF00296">
    <property type="entry name" value="Bac_luciferase"/>
    <property type="match status" value="1"/>
</dbReference>
<feature type="binding site" evidence="6">
    <location>
        <position position="146"/>
    </location>
    <ligand>
        <name>FMN</name>
        <dbReference type="ChEBI" id="CHEBI:58210"/>
    </ligand>
</feature>
<dbReference type="NCBIfam" id="TIGR03860">
    <property type="entry name" value="FMN_nitrolo"/>
    <property type="match status" value="1"/>
</dbReference>
<dbReference type="CDD" id="cd01095">
    <property type="entry name" value="Nitrilotriacetate_monoxgenase"/>
    <property type="match status" value="1"/>
</dbReference>
<proteinExistence type="inferred from homology"/>
<dbReference type="InterPro" id="IPR036661">
    <property type="entry name" value="Luciferase-like_sf"/>
</dbReference>
<evidence type="ECO:0000256" key="3">
    <source>
        <dbReference type="ARBA" id="ARBA00023002"/>
    </source>
</evidence>
<keyword evidence="3" id="KW-0560">Oxidoreductase</keyword>
<feature type="binding site" evidence="6">
    <location>
        <position position="220"/>
    </location>
    <ligand>
        <name>FMN</name>
        <dbReference type="ChEBI" id="CHEBI:58210"/>
    </ligand>
</feature>
<dbReference type="InterPro" id="IPR016215">
    <property type="entry name" value="NTA_MOA"/>
</dbReference>
<evidence type="ECO:0000313" key="9">
    <source>
        <dbReference type="Proteomes" id="UP000292302"/>
    </source>
</evidence>
<dbReference type="PANTHER" id="PTHR30011">
    <property type="entry name" value="ALKANESULFONATE MONOOXYGENASE-RELATED"/>
    <property type="match status" value="1"/>
</dbReference>
<evidence type="ECO:0000259" key="7">
    <source>
        <dbReference type="Pfam" id="PF00296"/>
    </source>
</evidence>
<keyword evidence="1 6" id="KW-0285">Flavoprotein</keyword>
<dbReference type="RefSeq" id="WP_131180681.1">
    <property type="nucleotide sequence ID" value="NZ_QJUI01000011.1"/>
</dbReference>
<evidence type="ECO:0000256" key="2">
    <source>
        <dbReference type="ARBA" id="ARBA00022643"/>
    </source>
</evidence>
<feature type="binding site" evidence="6">
    <location>
        <position position="150"/>
    </location>
    <ligand>
        <name>FMN</name>
        <dbReference type="ChEBI" id="CHEBI:58210"/>
    </ligand>
</feature>
<dbReference type="EMBL" id="QJUI01000011">
    <property type="protein sequence ID" value="TBU78001.1"/>
    <property type="molecule type" value="Genomic_DNA"/>
</dbReference>
<dbReference type="InterPro" id="IPR011251">
    <property type="entry name" value="Luciferase-like_dom"/>
</dbReference>
<comment type="caution">
    <text evidence="8">The sequence shown here is derived from an EMBL/GenBank/DDBJ whole genome shotgun (WGS) entry which is preliminary data.</text>
</comment>
<dbReference type="AlphaFoldDB" id="A0A4Q9QKA6"/>
<dbReference type="PANTHER" id="PTHR30011:SF16">
    <property type="entry name" value="C2H2 FINGER DOMAIN TRANSCRIPTION FACTOR (EUROFUNG)-RELATED"/>
    <property type="match status" value="1"/>
</dbReference>
<dbReference type="Gene3D" id="3.20.20.30">
    <property type="entry name" value="Luciferase-like domain"/>
    <property type="match status" value="1"/>
</dbReference>
<name>A0A4Q9QKA6_9GAMM</name>
<evidence type="ECO:0000256" key="1">
    <source>
        <dbReference type="ARBA" id="ARBA00022630"/>
    </source>
</evidence>
<keyword evidence="9" id="KW-1185">Reference proteome</keyword>
<accession>A0A4Q9QKA6</accession>
<keyword evidence="2 6" id="KW-0288">FMN</keyword>
<dbReference type="SUPFAM" id="SSF51679">
    <property type="entry name" value="Bacterial luciferase-like"/>
    <property type="match status" value="1"/>
</dbReference>
<feature type="binding site" evidence="6">
    <location>
        <position position="221"/>
    </location>
    <ligand>
        <name>FMN</name>
        <dbReference type="ChEBI" id="CHEBI:58210"/>
    </ligand>
</feature>
<gene>
    <name evidence="8" type="ORF">DNK06_14395</name>
</gene>